<dbReference type="Proteomes" id="UP000011991">
    <property type="component" value="Unassembled WGS sequence"/>
</dbReference>
<proteinExistence type="predicted"/>
<organism evidence="1 2">
    <name type="scientific">Rhodopirellula maiorica SM1</name>
    <dbReference type="NCBI Taxonomy" id="1265738"/>
    <lineage>
        <taxon>Bacteria</taxon>
        <taxon>Pseudomonadati</taxon>
        <taxon>Planctomycetota</taxon>
        <taxon>Planctomycetia</taxon>
        <taxon>Pirellulales</taxon>
        <taxon>Pirellulaceae</taxon>
        <taxon>Novipirellula</taxon>
    </lineage>
</organism>
<dbReference type="EMBL" id="ANOG01000104">
    <property type="protein sequence ID" value="EMI22414.1"/>
    <property type="molecule type" value="Genomic_DNA"/>
</dbReference>
<dbReference type="AlphaFoldDB" id="M5S8C0"/>
<name>M5S8C0_9BACT</name>
<keyword evidence="2" id="KW-1185">Reference proteome</keyword>
<protein>
    <submittedName>
        <fullName evidence="1">Uncharacterized protein</fullName>
    </submittedName>
</protein>
<accession>M5S8C0</accession>
<comment type="caution">
    <text evidence="1">The sequence shown here is derived from an EMBL/GenBank/DDBJ whole genome shotgun (WGS) entry which is preliminary data.</text>
</comment>
<evidence type="ECO:0000313" key="2">
    <source>
        <dbReference type="Proteomes" id="UP000011991"/>
    </source>
</evidence>
<sequence length="60" mass="6688">MNGSAISSSLGFCYQSFEALDFPWRFRSSTLAISDEGMDRRHERTLELGGVSRSANLICI</sequence>
<gene>
    <name evidence="1" type="ORF">RMSM_00664</name>
</gene>
<evidence type="ECO:0000313" key="1">
    <source>
        <dbReference type="EMBL" id="EMI22414.1"/>
    </source>
</evidence>
<reference evidence="1 2" key="1">
    <citation type="journal article" date="2013" name="Mar. Genomics">
        <title>Expression of sulfatases in Rhodopirellula baltica and the diversity of sulfatases in the genus Rhodopirellula.</title>
        <authorList>
            <person name="Wegner C.E."/>
            <person name="Richter-Heitmann T."/>
            <person name="Klindworth A."/>
            <person name="Klockow C."/>
            <person name="Richter M."/>
            <person name="Achstetter T."/>
            <person name="Glockner F.O."/>
            <person name="Harder J."/>
        </authorList>
    </citation>
    <scope>NUCLEOTIDE SEQUENCE [LARGE SCALE GENOMIC DNA]</scope>
    <source>
        <strain evidence="1 2">SM1</strain>
    </source>
</reference>